<dbReference type="GO" id="GO:0035336">
    <property type="term" value="P:long-chain fatty-acyl-CoA metabolic process"/>
    <property type="evidence" value="ECO:0007669"/>
    <property type="project" value="TreeGrafter"/>
</dbReference>
<dbReference type="SUPFAM" id="SSF51735">
    <property type="entry name" value="NAD(P)-binding Rossmann-fold domains"/>
    <property type="match status" value="1"/>
</dbReference>
<evidence type="ECO:0000256" key="1">
    <source>
        <dbReference type="ARBA" id="ARBA00005928"/>
    </source>
</evidence>
<keyword evidence="4" id="KW-0560">Oxidoreductase</keyword>
<dbReference type="InterPro" id="IPR036291">
    <property type="entry name" value="NAD(P)-bd_dom_sf"/>
</dbReference>
<evidence type="ECO:0000313" key="8">
    <source>
        <dbReference type="RefSeq" id="XP_022156034.1"/>
    </source>
</evidence>
<dbReference type="InterPro" id="IPR026055">
    <property type="entry name" value="FAR"/>
</dbReference>
<dbReference type="Gene3D" id="3.40.50.720">
    <property type="entry name" value="NAD(P)-binding Rossmann-like Domain"/>
    <property type="match status" value="1"/>
</dbReference>
<dbReference type="GO" id="GO:0102965">
    <property type="term" value="F:alcohol-forming long-chain fatty acyl-CoA reductase activity"/>
    <property type="evidence" value="ECO:0007669"/>
    <property type="project" value="UniProtKB-EC"/>
</dbReference>
<name>A0A6J1DS23_MOMCH</name>
<dbReference type="Pfam" id="PF07993">
    <property type="entry name" value="NAD_binding_4"/>
    <property type="match status" value="1"/>
</dbReference>
<dbReference type="GeneID" id="111023007"/>
<evidence type="ECO:0000313" key="7">
    <source>
        <dbReference type="Proteomes" id="UP000504603"/>
    </source>
</evidence>
<evidence type="ECO:0000256" key="2">
    <source>
        <dbReference type="ARBA" id="ARBA00022516"/>
    </source>
</evidence>
<organism evidence="7 8">
    <name type="scientific">Momordica charantia</name>
    <name type="common">Bitter gourd</name>
    <name type="synonym">Balsam pear</name>
    <dbReference type="NCBI Taxonomy" id="3673"/>
    <lineage>
        <taxon>Eukaryota</taxon>
        <taxon>Viridiplantae</taxon>
        <taxon>Streptophyta</taxon>
        <taxon>Embryophyta</taxon>
        <taxon>Tracheophyta</taxon>
        <taxon>Spermatophyta</taxon>
        <taxon>Magnoliopsida</taxon>
        <taxon>eudicotyledons</taxon>
        <taxon>Gunneridae</taxon>
        <taxon>Pentapetalae</taxon>
        <taxon>rosids</taxon>
        <taxon>fabids</taxon>
        <taxon>Cucurbitales</taxon>
        <taxon>Cucurbitaceae</taxon>
        <taxon>Momordiceae</taxon>
        <taxon>Momordica</taxon>
    </lineage>
</organism>
<evidence type="ECO:0000256" key="3">
    <source>
        <dbReference type="ARBA" id="ARBA00023098"/>
    </source>
</evidence>
<evidence type="ECO:0000259" key="5">
    <source>
        <dbReference type="Pfam" id="PF03015"/>
    </source>
</evidence>
<comment type="function">
    <text evidence="4">Catalyzes the reduction of fatty acyl-CoA to fatty alcohols.</text>
</comment>
<reference evidence="8" key="1">
    <citation type="submission" date="2025-08" db="UniProtKB">
        <authorList>
            <consortium name="RefSeq"/>
        </authorList>
    </citation>
    <scope>IDENTIFICATION</scope>
    <source>
        <strain evidence="8">OHB3-1</strain>
    </source>
</reference>
<comment type="catalytic activity">
    <reaction evidence="4">
        <text>a long-chain fatty acyl-CoA + 2 NADPH + 2 H(+) = a long-chain primary fatty alcohol + 2 NADP(+) + CoA</text>
        <dbReference type="Rhea" id="RHEA:52716"/>
        <dbReference type="ChEBI" id="CHEBI:15378"/>
        <dbReference type="ChEBI" id="CHEBI:57287"/>
        <dbReference type="ChEBI" id="CHEBI:57783"/>
        <dbReference type="ChEBI" id="CHEBI:58349"/>
        <dbReference type="ChEBI" id="CHEBI:77396"/>
        <dbReference type="ChEBI" id="CHEBI:83139"/>
        <dbReference type="EC" id="1.2.1.84"/>
    </reaction>
</comment>
<gene>
    <name evidence="8" type="primary">LOC111023007</name>
</gene>
<evidence type="ECO:0000256" key="4">
    <source>
        <dbReference type="RuleBase" id="RU363097"/>
    </source>
</evidence>
<sequence length="583" mass="65068">METLALKPFSVAPTGRRGWRSSWTTTRRMRVVACNGALKPSVSMERASVVVRAEHGGAVMEAAESVVLSPPNRKGETDPIGVKSLVPYGGLVEIHEDGGIGIVKFLRGKVFLITGATGFLAKVLLEKMLRTAPDVGKIFVLIKAKDEEAAAKRLKNDIINAELFKSLRQIHGKYYMSFMESKLIPVVGNVCDSDLGLHVDLAHTIANQVDVILNSAANTTFDERYDVAIDINTKGPSNLMGFAKKCSKLKLFLQVSTAYVNGERQGRIMERPFCKGDTIVSFANEDLDVENEIKLAFDTKQTFQDNSMAQKMKQLGLQRAKKFGWQDTYVFTKAMGEMVIDKMRGDVPVTIIRPSVIESSFKEPFPGWMEGNRMMDPIVLYYGKGQLTGFLADPNGVLDVVPVDMVVNAMLAAMTRHGGTTRPGINVYHVASSVANPLSFQHLVTLLHQHYDSSPCLDANGRPIRVPSMKLFHSIDDFSAHLWRDAARRRGLTPNGKISEKLQIICRKTVEQLKYLAHIYQPYTFYNGRFDNSNTQGLMEIMSEEEKREFGFDVESIDWTDYITNVHIPGLKRHVMKGKRGIN</sequence>
<accession>A0A6J1DS23</accession>
<dbReference type="InterPro" id="IPR033640">
    <property type="entry name" value="FAR_C"/>
</dbReference>
<evidence type="ECO:0000259" key="6">
    <source>
        <dbReference type="Pfam" id="PF07993"/>
    </source>
</evidence>
<comment type="similarity">
    <text evidence="1 4">Belongs to the fatty acyl-CoA reductase family.</text>
</comment>
<dbReference type="InterPro" id="IPR013120">
    <property type="entry name" value="FAR_NAD-bd"/>
</dbReference>
<dbReference type="CDD" id="cd09071">
    <property type="entry name" value="FAR_C"/>
    <property type="match status" value="1"/>
</dbReference>
<keyword evidence="3 4" id="KW-0443">Lipid metabolism</keyword>
<dbReference type="AlphaFoldDB" id="A0A6J1DS23"/>
<dbReference type="Proteomes" id="UP000504603">
    <property type="component" value="Unplaced"/>
</dbReference>
<dbReference type="GO" id="GO:0080019">
    <property type="term" value="F:alcohol-forming very long-chain fatty acyl-CoA reductase activity"/>
    <property type="evidence" value="ECO:0007669"/>
    <property type="project" value="InterPro"/>
</dbReference>
<dbReference type="KEGG" id="mcha:111023007"/>
<dbReference type="RefSeq" id="XP_022156034.1">
    <property type="nucleotide sequence ID" value="XM_022300342.1"/>
</dbReference>
<keyword evidence="4" id="KW-0521">NADP</keyword>
<dbReference type="PANTHER" id="PTHR11011">
    <property type="entry name" value="MALE STERILITY PROTEIN 2-RELATED"/>
    <property type="match status" value="1"/>
</dbReference>
<dbReference type="EC" id="1.2.1.84" evidence="4"/>
<keyword evidence="2 4" id="KW-0444">Lipid biosynthesis</keyword>
<dbReference type="Pfam" id="PF03015">
    <property type="entry name" value="Sterile"/>
    <property type="match status" value="1"/>
</dbReference>
<protein>
    <recommendedName>
        <fullName evidence="4">Fatty acyl-CoA reductase</fullName>
        <ecNumber evidence="4">1.2.1.84</ecNumber>
    </recommendedName>
</protein>
<dbReference type="PANTHER" id="PTHR11011:SF45">
    <property type="entry name" value="FATTY ACYL-COA REDUCTASE CG8306-RELATED"/>
    <property type="match status" value="1"/>
</dbReference>
<dbReference type="OrthoDB" id="429813at2759"/>
<feature type="domain" description="Fatty acyl-CoA reductase C-terminal" evidence="5">
    <location>
        <begin position="507"/>
        <end position="577"/>
    </location>
</feature>
<dbReference type="CDD" id="cd05236">
    <property type="entry name" value="FAR-N_SDR_e"/>
    <property type="match status" value="1"/>
</dbReference>
<dbReference type="GO" id="GO:0010345">
    <property type="term" value="P:suberin biosynthetic process"/>
    <property type="evidence" value="ECO:0007669"/>
    <property type="project" value="TreeGrafter"/>
</dbReference>
<keyword evidence="7" id="KW-1185">Reference proteome</keyword>
<proteinExistence type="inferred from homology"/>
<feature type="domain" description="Thioester reductase (TE)" evidence="6">
    <location>
        <begin position="113"/>
        <end position="410"/>
    </location>
</feature>